<protein>
    <submittedName>
        <fullName evidence="3">Heme biosynthesis operon protein HemX</fullName>
    </submittedName>
</protein>
<keyword evidence="2" id="KW-1133">Transmembrane helix</keyword>
<dbReference type="EMBL" id="CP043311">
    <property type="protein sequence ID" value="QEY65514.1"/>
    <property type="molecule type" value="Genomic_DNA"/>
</dbReference>
<evidence type="ECO:0000256" key="1">
    <source>
        <dbReference type="SAM" id="MobiDB-lite"/>
    </source>
</evidence>
<keyword evidence="4" id="KW-1185">Reference proteome</keyword>
<evidence type="ECO:0000313" key="3">
    <source>
        <dbReference type="EMBL" id="QEY65514.1"/>
    </source>
</evidence>
<accession>A0A5J6QSW3</accession>
<keyword evidence="2" id="KW-0812">Transmembrane</keyword>
<evidence type="ECO:0000313" key="4">
    <source>
        <dbReference type="Proteomes" id="UP000327179"/>
    </source>
</evidence>
<dbReference type="Proteomes" id="UP000327179">
    <property type="component" value="Chromosome"/>
</dbReference>
<keyword evidence="2" id="KW-0472">Membrane</keyword>
<dbReference type="PANTHER" id="PTHR38043:SF1">
    <property type="entry name" value="PROTEIN HEMX"/>
    <property type="match status" value="1"/>
</dbReference>
<sequence>MSEAEAPKQEQHTLAAEPVTPASATPAPRGNGLALFALLLGAAGIAVGSWGLWQVRTLESRDQQQLSMVEDARGQTRALAQREQQLTQRLEALPSAAELDERRRLLVDLQGDQQQLRQRLETILGASRKDWRLAEAEHLLRLASLRLSALQDIHSASALVQAADDILREQDDPGAYAAREQLAKSLAALRSTEQPDRTGLFLQLGALREQAAQLNPLVPAFEDKGGVLMDMAAEGDGGSAWAEWLEKLSHYFRIQLDASQDIKPLLAGQSLSQVRLALSLALEQAQWGALHGQTQVYQQSLRQAREVLNGHFNQENPDSRALLARLDELAGQPVEVQAPDLTPALSALQAYLRRTPGAAAAESEAPVAAEPAKEAGQ</sequence>
<proteinExistence type="predicted"/>
<gene>
    <name evidence="3" type="ORF">FXN65_26920</name>
</gene>
<feature type="compositionally biased region" description="Basic and acidic residues" evidence="1">
    <location>
        <begin position="1"/>
        <end position="11"/>
    </location>
</feature>
<dbReference type="RefSeq" id="WP_151138297.1">
    <property type="nucleotide sequence ID" value="NZ_CP043311.1"/>
</dbReference>
<feature type="region of interest" description="Disordered" evidence="1">
    <location>
        <begin position="1"/>
        <end position="26"/>
    </location>
</feature>
<dbReference type="Pfam" id="PF04375">
    <property type="entry name" value="HemX"/>
    <property type="match status" value="1"/>
</dbReference>
<evidence type="ECO:0000256" key="2">
    <source>
        <dbReference type="SAM" id="Phobius"/>
    </source>
</evidence>
<reference evidence="3 4" key="1">
    <citation type="submission" date="2019-08" db="EMBL/GenBank/DDBJ databases">
        <title>Whole-genome Sequencing of e-waste polymer degrading bacterium Pseudomonas sp. strain PE08.</title>
        <authorList>
            <person name="Kirdat K."/>
            <person name="Debbarma P."/>
            <person name="Narawade N."/>
            <person name="Suyal D."/>
            <person name="Thorat V."/>
            <person name="Shouche Y."/>
            <person name="Goel R."/>
            <person name="Yadav A."/>
        </authorList>
    </citation>
    <scope>NUCLEOTIDE SEQUENCE [LARGE SCALE GENOMIC DNA]</scope>
    <source>
        <strain evidence="3 4">PE08</strain>
    </source>
</reference>
<dbReference type="KEGG" id="plal:FXN65_26920"/>
<dbReference type="InterPro" id="IPR007470">
    <property type="entry name" value="HemX"/>
</dbReference>
<dbReference type="AlphaFoldDB" id="A0A5J6QSW3"/>
<dbReference type="PANTHER" id="PTHR38043">
    <property type="entry name" value="PROTEIN HEMX"/>
    <property type="match status" value="1"/>
</dbReference>
<feature type="transmembrane region" description="Helical" evidence="2">
    <location>
        <begin position="33"/>
        <end position="53"/>
    </location>
</feature>
<organism evidence="3 4">
    <name type="scientific">Metapseudomonas lalkuanensis</name>
    <dbReference type="NCBI Taxonomy" id="2604832"/>
    <lineage>
        <taxon>Bacteria</taxon>
        <taxon>Pseudomonadati</taxon>
        <taxon>Pseudomonadota</taxon>
        <taxon>Gammaproteobacteria</taxon>
        <taxon>Pseudomonadales</taxon>
        <taxon>Pseudomonadaceae</taxon>
        <taxon>Metapseudomonas</taxon>
    </lineage>
</organism>
<name>A0A5J6QSW3_9GAMM</name>